<protein>
    <submittedName>
        <fullName evidence="4">AraC-type DNA-binding protein</fullName>
    </submittedName>
</protein>
<dbReference type="SMART" id="SM00342">
    <property type="entry name" value="HTH_ARAC"/>
    <property type="match status" value="1"/>
</dbReference>
<dbReference type="GO" id="GO:0043565">
    <property type="term" value="F:sequence-specific DNA binding"/>
    <property type="evidence" value="ECO:0007669"/>
    <property type="project" value="InterPro"/>
</dbReference>
<name>A0A1H8ITQ5_9FIRM</name>
<dbReference type="AlphaFoldDB" id="A0A1H8ITQ5"/>
<evidence type="ECO:0000313" key="5">
    <source>
        <dbReference type="Proteomes" id="UP000199512"/>
    </source>
</evidence>
<dbReference type="PANTHER" id="PTHR47893">
    <property type="entry name" value="REGULATORY PROTEIN PCHR"/>
    <property type="match status" value="1"/>
</dbReference>
<dbReference type="InterPro" id="IPR018060">
    <property type="entry name" value="HTH_AraC"/>
</dbReference>
<dbReference type="Pfam" id="PF12833">
    <property type="entry name" value="HTH_18"/>
    <property type="match status" value="1"/>
</dbReference>
<evidence type="ECO:0000256" key="2">
    <source>
        <dbReference type="ARBA" id="ARBA00023163"/>
    </source>
</evidence>
<sequence>MINYYEFVKNYLEADSCMENPKYCNLGTTFCVCREEVEGCYWFYETNLFIVEIHDFFIKKELVHSATPNMNQFMSFSSSYIITGNGESFNPYQTLSANSLYIVDIENMHKDYKFLLHNNFPYLSVGISFKKEMIEEYLSSLKKEQNISYSDIFTSINPSVVKSFAPLAREILNCKMASPAAELFFEAKAKEWLSLTINAFFNNRNITISKDDDQALMDVAKYLDDHYAIDVAQDTLEKIASMSGTKLKKLFKQKYQVSITEYSQRRRMNIAETLLLNSPLSIKEISESVGYSSHSKFSSYFKKVKGIYPRDVRKLAKKGNCTIECDKCKNNFD</sequence>
<proteinExistence type="predicted"/>
<dbReference type="Proteomes" id="UP000199512">
    <property type="component" value="Unassembled WGS sequence"/>
</dbReference>
<evidence type="ECO:0000259" key="3">
    <source>
        <dbReference type="PROSITE" id="PS01124"/>
    </source>
</evidence>
<dbReference type="InterPro" id="IPR009057">
    <property type="entry name" value="Homeodomain-like_sf"/>
</dbReference>
<keyword evidence="2" id="KW-0804">Transcription</keyword>
<evidence type="ECO:0000313" key="4">
    <source>
        <dbReference type="EMBL" id="SEN71058.1"/>
    </source>
</evidence>
<evidence type="ECO:0000256" key="1">
    <source>
        <dbReference type="ARBA" id="ARBA00023015"/>
    </source>
</evidence>
<gene>
    <name evidence="4" type="ORF">SAMN05216454_1093</name>
</gene>
<dbReference type="EMBL" id="FODF01000009">
    <property type="protein sequence ID" value="SEN71058.1"/>
    <property type="molecule type" value="Genomic_DNA"/>
</dbReference>
<accession>A0A1H8ITQ5</accession>
<dbReference type="InterPro" id="IPR053142">
    <property type="entry name" value="PchR_regulatory_protein"/>
</dbReference>
<dbReference type="STRING" id="215200.SAMN05216454_1093"/>
<dbReference type="PANTHER" id="PTHR47893:SF1">
    <property type="entry name" value="REGULATORY PROTEIN PCHR"/>
    <property type="match status" value="1"/>
</dbReference>
<dbReference type="RefSeq" id="WP_091975706.1">
    <property type="nucleotide sequence ID" value="NZ_FODF01000009.1"/>
</dbReference>
<dbReference type="SUPFAM" id="SSF46689">
    <property type="entry name" value="Homeodomain-like"/>
    <property type="match status" value="1"/>
</dbReference>
<feature type="domain" description="HTH araC/xylS-type" evidence="3">
    <location>
        <begin position="217"/>
        <end position="315"/>
    </location>
</feature>
<keyword evidence="5" id="KW-1185">Reference proteome</keyword>
<organism evidence="4 5">
    <name type="scientific">Peptostreptococcus russellii</name>
    <dbReference type="NCBI Taxonomy" id="215200"/>
    <lineage>
        <taxon>Bacteria</taxon>
        <taxon>Bacillati</taxon>
        <taxon>Bacillota</taxon>
        <taxon>Clostridia</taxon>
        <taxon>Peptostreptococcales</taxon>
        <taxon>Peptostreptococcaceae</taxon>
        <taxon>Peptostreptococcus</taxon>
    </lineage>
</organism>
<reference evidence="4 5" key="1">
    <citation type="submission" date="2016-10" db="EMBL/GenBank/DDBJ databases">
        <authorList>
            <person name="de Groot N.N."/>
        </authorList>
    </citation>
    <scope>NUCLEOTIDE SEQUENCE [LARGE SCALE GENOMIC DNA]</scope>
    <source>
        <strain evidence="4 5">Calf135</strain>
    </source>
</reference>
<keyword evidence="4" id="KW-0238">DNA-binding</keyword>
<dbReference type="Gene3D" id="1.10.10.60">
    <property type="entry name" value="Homeodomain-like"/>
    <property type="match status" value="2"/>
</dbReference>
<dbReference type="OrthoDB" id="9791615at2"/>
<keyword evidence="1" id="KW-0805">Transcription regulation</keyword>
<dbReference type="GO" id="GO:0003700">
    <property type="term" value="F:DNA-binding transcription factor activity"/>
    <property type="evidence" value="ECO:0007669"/>
    <property type="project" value="InterPro"/>
</dbReference>
<dbReference type="PROSITE" id="PS01124">
    <property type="entry name" value="HTH_ARAC_FAMILY_2"/>
    <property type="match status" value="1"/>
</dbReference>